<sequence>MLFNSISLLILFITYAAAQFVTPPTDLKTVQGAGGITVRYKEVPTGTCETNPNVKSYSGYADVGPNQHIFFWFFEARAVNATQAPLTVRLDGGPGASSMNGLFQEIGPCTIDAAGNVVNNPYSWSNNSNMLFIDQPATVGFSYTIATNATQSSQTFVITPSDTCTTADPGCGTYSSPDTTLTANSTQEAAVGFYSAMQGFMGAFPQYAANGVHINTASYGGHYGPIFADYIVKQNKVKAAGTVNIPLKTLMIENGFYDTRVQFAAYYNYTVSPGNTYNLKPYTAAQEQQLYTNIWGAGGCQDQQAKCNANPPPADIDNICAAADTFCVAEVEDFFDINTKRNEDDVRELAPDPFPPTYYVEYLNKANVLQAIGAFTNFTQASVQSFFAFNATGDDSRTGAIINTAMQTILQEGVTVTTFAGDADYDSNWIGGQVVANNVNAPGWTQAGFVNLTTSDGVVRGQTRQADGFSFTRVYFAGHEAPFYQPEATLEMFERAISGMDIATGKMAMALGKNVTTKGSQSSTFMEGPDTIQTKVTPAGSTYNTTTHAPNVAPAQKAKSRFVVSEELVPPPTRVRVTHKKFKKLLVQERQARKEASRKP</sequence>
<dbReference type="PANTHER" id="PTHR11802:SF64">
    <property type="entry name" value="CARBOXYPEPTIDASE"/>
    <property type="match status" value="1"/>
</dbReference>
<proteinExistence type="inferred from homology"/>
<dbReference type="InterPro" id="IPR029058">
    <property type="entry name" value="AB_hydrolase_fold"/>
</dbReference>
<comment type="caution">
    <text evidence="7">The sequence shown here is derived from an EMBL/GenBank/DDBJ whole genome shotgun (WGS) entry which is preliminary data.</text>
</comment>
<evidence type="ECO:0000256" key="3">
    <source>
        <dbReference type="ARBA" id="ARBA00022670"/>
    </source>
</evidence>
<accession>A0A3D8T9C5</accession>
<organism evidence="7 8">
    <name type="scientific">Coleophoma crateriformis</name>
    <dbReference type="NCBI Taxonomy" id="565419"/>
    <lineage>
        <taxon>Eukaryota</taxon>
        <taxon>Fungi</taxon>
        <taxon>Dikarya</taxon>
        <taxon>Ascomycota</taxon>
        <taxon>Pezizomycotina</taxon>
        <taxon>Leotiomycetes</taxon>
        <taxon>Helotiales</taxon>
        <taxon>Dermateaceae</taxon>
        <taxon>Coleophoma</taxon>
    </lineage>
</organism>
<keyword evidence="8" id="KW-1185">Reference proteome</keyword>
<name>A0A3D8T9C5_9HELO</name>
<dbReference type="PRINTS" id="PR00724">
    <property type="entry name" value="CRBOXYPTASEC"/>
</dbReference>
<dbReference type="Gene3D" id="3.40.50.1820">
    <property type="entry name" value="alpha/beta hydrolase"/>
    <property type="match status" value="1"/>
</dbReference>
<evidence type="ECO:0000256" key="6">
    <source>
        <dbReference type="SAM" id="SignalP"/>
    </source>
</evidence>
<evidence type="ECO:0000313" key="7">
    <source>
        <dbReference type="EMBL" id="RDW95041.1"/>
    </source>
</evidence>
<feature type="chain" id="PRO_5017720732" evidence="6">
    <location>
        <begin position="19"/>
        <end position="600"/>
    </location>
</feature>
<evidence type="ECO:0000313" key="8">
    <source>
        <dbReference type="Proteomes" id="UP000256328"/>
    </source>
</evidence>
<dbReference type="GO" id="GO:0004185">
    <property type="term" value="F:serine-type carboxypeptidase activity"/>
    <property type="evidence" value="ECO:0007669"/>
    <property type="project" value="InterPro"/>
</dbReference>
<dbReference type="InterPro" id="IPR001563">
    <property type="entry name" value="Peptidase_S10"/>
</dbReference>
<dbReference type="Proteomes" id="UP000256328">
    <property type="component" value="Unassembled WGS sequence"/>
</dbReference>
<evidence type="ECO:0000256" key="2">
    <source>
        <dbReference type="ARBA" id="ARBA00022645"/>
    </source>
</evidence>
<dbReference type="AlphaFoldDB" id="A0A3D8T9C5"/>
<keyword evidence="3" id="KW-0645">Protease</keyword>
<evidence type="ECO:0000256" key="1">
    <source>
        <dbReference type="ARBA" id="ARBA00009431"/>
    </source>
</evidence>
<gene>
    <name evidence="7" type="ORF">BP5796_00804</name>
</gene>
<keyword evidence="5" id="KW-0325">Glycoprotein</keyword>
<evidence type="ECO:0000256" key="4">
    <source>
        <dbReference type="ARBA" id="ARBA00022801"/>
    </source>
</evidence>
<dbReference type="OrthoDB" id="443318at2759"/>
<feature type="signal peptide" evidence="6">
    <location>
        <begin position="1"/>
        <end position="18"/>
    </location>
</feature>
<dbReference type="EMBL" id="PDLN01000001">
    <property type="protein sequence ID" value="RDW95041.1"/>
    <property type="molecule type" value="Genomic_DNA"/>
</dbReference>
<dbReference type="Pfam" id="PF00450">
    <property type="entry name" value="Peptidase_S10"/>
    <property type="match status" value="1"/>
</dbReference>
<dbReference type="SUPFAM" id="SSF53474">
    <property type="entry name" value="alpha/beta-Hydrolases"/>
    <property type="match status" value="1"/>
</dbReference>
<reference evidence="7 8" key="1">
    <citation type="journal article" date="2018" name="IMA Fungus">
        <title>IMA Genome-F 9: Draft genome sequence of Annulohypoxylon stygium, Aspergillus mulundensis, Berkeleyomyces basicola (syn. Thielaviopsis basicola), Ceratocystis smalleyi, two Cercospora beticola strains, Coleophoma cylindrospora, Fusarium fracticaudum, Phialophora cf. hyalina, and Morchella septimelata.</title>
        <authorList>
            <person name="Wingfield B.D."/>
            <person name="Bills G.F."/>
            <person name="Dong Y."/>
            <person name="Huang W."/>
            <person name="Nel W.J."/>
            <person name="Swalarsk-Parry B.S."/>
            <person name="Vaghefi N."/>
            <person name="Wilken P.M."/>
            <person name="An Z."/>
            <person name="de Beer Z.W."/>
            <person name="De Vos L."/>
            <person name="Chen L."/>
            <person name="Duong T.A."/>
            <person name="Gao Y."/>
            <person name="Hammerbacher A."/>
            <person name="Kikkert J.R."/>
            <person name="Li Y."/>
            <person name="Li H."/>
            <person name="Li K."/>
            <person name="Li Q."/>
            <person name="Liu X."/>
            <person name="Ma X."/>
            <person name="Naidoo K."/>
            <person name="Pethybridge S.J."/>
            <person name="Sun J."/>
            <person name="Steenkamp E.T."/>
            <person name="van der Nest M.A."/>
            <person name="van Wyk S."/>
            <person name="Wingfield M.J."/>
            <person name="Xiong C."/>
            <person name="Yue Q."/>
            <person name="Zhang X."/>
        </authorList>
    </citation>
    <scope>NUCLEOTIDE SEQUENCE [LARGE SCALE GENOMIC DNA]</scope>
    <source>
        <strain evidence="7 8">BP5796</strain>
    </source>
</reference>
<evidence type="ECO:0000256" key="5">
    <source>
        <dbReference type="ARBA" id="ARBA00023180"/>
    </source>
</evidence>
<dbReference type="PANTHER" id="PTHR11802">
    <property type="entry name" value="SERINE PROTEASE FAMILY S10 SERINE CARBOXYPEPTIDASE"/>
    <property type="match status" value="1"/>
</dbReference>
<dbReference type="GO" id="GO:0000324">
    <property type="term" value="C:fungal-type vacuole"/>
    <property type="evidence" value="ECO:0007669"/>
    <property type="project" value="TreeGrafter"/>
</dbReference>
<protein>
    <submittedName>
        <fullName evidence="7">Carboxypeptidase S1</fullName>
    </submittedName>
</protein>
<comment type="similarity">
    <text evidence="1">Belongs to the peptidase S10 family.</text>
</comment>
<keyword evidence="2 7" id="KW-0121">Carboxypeptidase</keyword>
<keyword evidence="6" id="KW-0732">Signal</keyword>
<keyword evidence="4" id="KW-0378">Hydrolase</keyword>
<dbReference type="GO" id="GO:0006508">
    <property type="term" value="P:proteolysis"/>
    <property type="evidence" value="ECO:0007669"/>
    <property type="project" value="UniProtKB-KW"/>
</dbReference>